<reference evidence="9 10" key="1">
    <citation type="journal article" date="2017" name="ISME J.">
        <title>An acid-tolerant ammonia-oxidizing ?-proteobacterium from soil.</title>
        <authorList>
            <person name="Hayatsu M."/>
            <person name="Tago K."/>
            <person name="Uchiyama I."/>
            <person name="Toyoda A."/>
            <person name="Wang Y."/>
            <person name="Shimomura Y."/>
            <person name="Okubo T."/>
            <person name="Kurisu F."/>
            <person name="Hirono Y."/>
            <person name="Nonaka K."/>
            <person name="Akiyama H."/>
            <person name="Itoh T."/>
            <person name="Takami H."/>
        </authorList>
    </citation>
    <scope>NUCLEOTIDE SEQUENCE [LARGE SCALE GENOMIC DNA]</scope>
    <source>
        <strain evidence="9 10">TAO100</strain>
    </source>
</reference>
<dbReference type="OrthoDB" id="9809084at2"/>
<keyword evidence="5 6" id="KW-0949">S-adenosyl-L-methionine</keyword>
<evidence type="ECO:0000256" key="6">
    <source>
        <dbReference type="HAMAP-Rule" id="MF_01877"/>
    </source>
</evidence>
<dbReference type="GO" id="GO:0005737">
    <property type="term" value="C:cytoplasm"/>
    <property type="evidence" value="ECO:0007669"/>
    <property type="project" value="UniProtKB-SubCell"/>
</dbReference>
<dbReference type="PANTHER" id="PTHR46111:SF1">
    <property type="entry name" value="RIBOSOMAL RNA SMALL SUBUNIT METHYLTRANSFERASE I"/>
    <property type="match status" value="1"/>
</dbReference>
<dbReference type="CDD" id="cd11648">
    <property type="entry name" value="RsmI"/>
    <property type="match status" value="1"/>
</dbReference>
<dbReference type="InterPro" id="IPR053910">
    <property type="entry name" value="RsmI_HTH"/>
</dbReference>
<dbReference type="EC" id="2.1.1.198" evidence="6"/>
<keyword evidence="10" id="KW-1185">Reference proteome</keyword>
<accession>A0A1Q2SKE5</accession>
<dbReference type="GO" id="GO:0070677">
    <property type="term" value="F:rRNA (cytosine-2'-O-)-methyltransferase activity"/>
    <property type="evidence" value="ECO:0007669"/>
    <property type="project" value="UniProtKB-UniRule"/>
</dbReference>
<keyword evidence="4 6" id="KW-0808">Transferase</keyword>
<evidence type="ECO:0000256" key="2">
    <source>
        <dbReference type="ARBA" id="ARBA00022552"/>
    </source>
</evidence>
<dbReference type="Gene3D" id="3.30.950.10">
    <property type="entry name" value="Methyltransferase, Cobalt-precorrin-4 Transmethylase, Domain 2"/>
    <property type="match status" value="1"/>
</dbReference>
<dbReference type="AlphaFoldDB" id="A0A1Q2SKE5"/>
<dbReference type="Gene3D" id="3.40.1010.10">
    <property type="entry name" value="Cobalt-precorrin-4 Transmethylase, Domain 1"/>
    <property type="match status" value="1"/>
</dbReference>
<feature type="domain" description="Tetrapyrrole methylase" evidence="7">
    <location>
        <begin position="8"/>
        <end position="208"/>
    </location>
</feature>
<keyword evidence="2 6" id="KW-0698">rRNA processing</keyword>
<organism evidence="9 10">
    <name type="scientific">Candidatus Nitrosoglobus terrae</name>
    <dbReference type="NCBI Taxonomy" id="1630141"/>
    <lineage>
        <taxon>Bacteria</taxon>
        <taxon>Pseudomonadati</taxon>
        <taxon>Pseudomonadota</taxon>
        <taxon>Gammaproteobacteria</taxon>
        <taxon>Chromatiales</taxon>
        <taxon>Chromatiaceae</taxon>
        <taxon>Candidatus Nitrosoglobus</taxon>
    </lineage>
</organism>
<name>A0A1Q2SKE5_9GAMM</name>
<comment type="catalytic activity">
    <reaction evidence="6">
        <text>cytidine(1402) in 16S rRNA + S-adenosyl-L-methionine = 2'-O-methylcytidine(1402) in 16S rRNA + S-adenosyl-L-homocysteine + H(+)</text>
        <dbReference type="Rhea" id="RHEA:42924"/>
        <dbReference type="Rhea" id="RHEA-COMP:10285"/>
        <dbReference type="Rhea" id="RHEA-COMP:10286"/>
        <dbReference type="ChEBI" id="CHEBI:15378"/>
        <dbReference type="ChEBI" id="CHEBI:57856"/>
        <dbReference type="ChEBI" id="CHEBI:59789"/>
        <dbReference type="ChEBI" id="CHEBI:74495"/>
        <dbReference type="ChEBI" id="CHEBI:82748"/>
        <dbReference type="EC" id="2.1.1.198"/>
    </reaction>
</comment>
<evidence type="ECO:0000259" key="7">
    <source>
        <dbReference type="Pfam" id="PF00590"/>
    </source>
</evidence>
<evidence type="ECO:0000256" key="4">
    <source>
        <dbReference type="ARBA" id="ARBA00022679"/>
    </source>
</evidence>
<dbReference type="InterPro" id="IPR008189">
    <property type="entry name" value="rRNA_ssu_MeTfrase_I"/>
</dbReference>
<proteinExistence type="inferred from homology"/>
<feature type="domain" description="RsmI HTH" evidence="8">
    <location>
        <begin position="239"/>
        <end position="279"/>
    </location>
</feature>
<comment type="subcellular location">
    <subcellularLocation>
        <location evidence="6">Cytoplasm</location>
    </subcellularLocation>
</comment>
<dbReference type="InterPro" id="IPR000878">
    <property type="entry name" value="4pyrrol_Mease"/>
</dbReference>
<dbReference type="FunFam" id="3.40.1010.10:FF:000007">
    <property type="entry name" value="Ribosomal RNA small subunit methyltransferase I"/>
    <property type="match status" value="1"/>
</dbReference>
<dbReference type="InterPro" id="IPR014776">
    <property type="entry name" value="4pyrrole_Mease_sub2"/>
</dbReference>
<dbReference type="InterPro" id="IPR014777">
    <property type="entry name" value="4pyrrole_Mease_sub1"/>
</dbReference>
<dbReference type="Pfam" id="PF00590">
    <property type="entry name" value="TP_methylase"/>
    <property type="match status" value="1"/>
</dbReference>
<dbReference type="InterPro" id="IPR018063">
    <property type="entry name" value="SAM_MeTrfase_RsmI_CS"/>
</dbReference>
<dbReference type="NCBIfam" id="TIGR00096">
    <property type="entry name" value="16S rRNA (cytidine(1402)-2'-O)-methyltransferase"/>
    <property type="match status" value="1"/>
</dbReference>
<dbReference type="EMBL" id="AP014836">
    <property type="protein sequence ID" value="BAW79587.1"/>
    <property type="molecule type" value="Genomic_DNA"/>
</dbReference>
<dbReference type="RefSeq" id="WP_096527694.1">
    <property type="nucleotide sequence ID" value="NZ_AP014836.1"/>
</dbReference>
<dbReference type="Proteomes" id="UP000243679">
    <property type="component" value="Chromosome"/>
</dbReference>
<dbReference type="KEGG" id="ntt:TAO_0217"/>
<dbReference type="FunFam" id="3.30.950.10:FF:000002">
    <property type="entry name" value="Ribosomal RNA small subunit methyltransferase I"/>
    <property type="match status" value="1"/>
</dbReference>
<evidence type="ECO:0000259" key="8">
    <source>
        <dbReference type="Pfam" id="PF23016"/>
    </source>
</evidence>
<evidence type="ECO:0000256" key="3">
    <source>
        <dbReference type="ARBA" id="ARBA00022603"/>
    </source>
</evidence>
<dbReference type="PANTHER" id="PTHR46111">
    <property type="entry name" value="RIBOSOMAL RNA SMALL SUBUNIT METHYLTRANSFERASE I"/>
    <property type="match status" value="1"/>
</dbReference>
<dbReference type="SUPFAM" id="SSF53790">
    <property type="entry name" value="Tetrapyrrole methylase"/>
    <property type="match status" value="1"/>
</dbReference>
<keyword evidence="1 6" id="KW-0963">Cytoplasm</keyword>
<comment type="function">
    <text evidence="6">Catalyzes the 2'-O-methylation of the ribose of cytidine 1402 (C1402) in 16S rRNA.</text>
</comment>
<evidence type="ECO:0000313" key="9">
    <source>
        <dbReference type="EMBL" id="BAW79587.1"/>
    </source>
</evidence>
<gene>
    <name evidence="6" type="primary">rsmI</name>
    <name evidence="9" type="ORF">TAO_0217</name>
</gene>
<sequence length="279" mass="30579">MVADKTGTLYIVATPIGNLGDLSPRAQEILHQVNLIAAEDTRHSAGLLRHFGITTAMISLHEYNEKQQVEALITRCKAGVSIALISDAGTPLISDPGYRMVRQGRQAGIPIVPIPGPCAAVTALSVAGLPSDRFVFEGFLPVKANARYARLHQLADENRTLIFYEAPRRLLESMQAMVEIFGPEREGVIARELTKFYEAVHTGGLATLLTWVEQSPESDRGELVLLIHGADKKQDFIKQEALKVLAPLLKILPLKQAVAVAVEITGFKRNDLYQLALRL</sequence>
<dbReference type="PIRSF" id="PIRSF005917">
    <property type="entry name" value="MTase_YraL"/>
    <property type="match status" value="1"/>
</dbReference>
<evidence type="ECO:0000256" key="5">
    <source>
        <dbReference type="ARBA" id="ARBA00022691"/>
    </source>
</evidence>
<comment type="similarity">
    <text evidence="6">Belongs to the methyltransferase superfamily. RsmI family.</text>
</comment>
<protein>
    <recommendedName>
        <fullName evidence="6">Ribosomal RNA small subunit methyltransferase I</fullName>
        <ecNumber evidence="6">2.1.1.198</ecNumber>
    </recommendedName>
    <alternativeName>
        <fullName evidence="6">16S rRNA 2'-O-ribose C1402 methyltransferase</fullName>
    </alternativeName>
    <alternativeName>
        <fullName evidence="6">rRNA (cytidine-2'-O-)-methyltransferase RsmI</fullName>
    </alternativeName>
</protein>
<dbReference type="PROSITE" id="PS01296">
    <property type="entry name" value="RSMI"/>
    <property type="match status" value="1"/>
</dbReference>
<evidence type="ECO:0000256" key="1">
    <source>
        <dbReference type="ARBA" id="ARBA00022490"/>
    </source>
</evidence>
<keyword evidence="3 6" id="KW-0489">Methyltransferase</keyword>
<evidence type="ECO:0000313" key="10">
    <source>
        <dbReference type="Proteomes" id="UP000243679"/>
    </source>
</evidence>
<dbReference type="Pfam" id="PF23016">
    <property type="entry name" value="RsmI_C"/>
    <property type="match status" value="1"/>
</dbReference>
<dbReference type="InterPro" id="IPR035996">
    <property type="entry name" value="4pyrrol_Methylase_sf"/>
</dbReference>
<dbReference type="HAMAP" id="MF_01877">
    <property type="entry name" value="16SrRNA_methyltr_I"/>
    <property type="match status" value="1"/>
</dbReference>